<accession>A0A151T9P9</accession>
<evidence type="ECO:0000313" key="1">
    <source>
        <dbReference type="EMBL" id="KYP63763.1"/>
    </source>
</evidence>
<reference evidence="1 2" key="1">
    <citation type="journal article" date="2012" name="Nat. Biotechnol.">
        <title>Draft genome sequence of pigeonpea (Cajanus cajan), an orphan legume crop of resource-poor farmers.</title>
        <authorList>
            <person name="Varshney R.K."/>
            <person name="Chen W."/>
            <person name="Li Y."/>
            <person name="Bharti A.K."/>
            <person name="Saxena R.K."/>
            <person name="Schlueter J.A."/>
            <person name="Donoghue M.T."/>
            <person name="Azam S."/>
            <person name="Fan G."/>
            <person name="Whaley A.M."/>
            <person name="Farmer A.D."/>
            <person name="Sheridan J."/>
            <person name="Iwata A."/>
            <person name="Tuteja R."/>
            <person name="Penmetsa R.V."/>
            <person name="Wu W."/>
            <person name="Upadhyaya H.D."/>
            <person name="Yang S.P."/>
            <person name="Shah T."/>
            <person name="Saxena K.B."/>
            <person name="Michael T."/>
            <person name="McCombie W.R."/>
            <person name="Yang B."/>
            <person name="Zhang G."/>
            <person name="Yang H."/>
            <person name="Wang J."/>
            <person name="Spillane C."/>
            <person name="Cook D.R."/>
            <person name="May G.D."/>
            <person name="Xu X."/>
            <person name="Jackson S.A."/>
        </authorList>
    </citation>
    <scope>NUCLEOTIDE SEQUENCE [LARGE SCALE GENOMIC DNA]</scope>
    <source>
        <strain evidence="2">cv. Asha</strain>
    </source>
</reference>
<name>A0A151T9P9_CAJCA</name>
<dbReference type="AlphaFoldDB" id="A0A151T9P9"/>
<sequence>MNFSILNITYAVGRLSRYIHSPNHDHREALMRLMRYLRGTTNYDIEYSGIVIVLEGYNETNYISNSYETKSTSR</sequence>
<evidence type="ECO:0000313" key="2">
    <source>
        <dbReference type="Proteomes" id="UP000075243"/>
    </source>
</evidence>
<dbReference type="Proteomes" id="UP000075243">
    <property type="component" value="Chromosome 7"/>
</dbReference>
<dbReference type="EMBL" id="CM003609">
    <property type="protein sequence ID" value="KYP63763.1"/>
    <property type="molecule type" value="Genomic_DNA"/>
</dbReference>
<evidence type="ECO:0008006" key="3">
    <source>
        <dbReference type="Google" id="ProtNLM"/>
    </source>
</evidence>
<protein>
    <recommendedName>
        <fullName evidence="3">Retrovirus-related Pol polyprotein from transposon TNT 1-94</fullName>
    </recommendedName>
</protein>
<keyword evidence="2" id="KW-1185">Reference proteome</keyword>
<dbReference type="Gramene" id="C.cajan_17819.t">
    <property type="protein sequence ID" value="C.cajan_17819.t.cds1"/>
    <property type="gene ID" value="C.cajan_17819"/>
</dbReference>
<gene>
    <name evidence="1" type="ORF">KK1_018345</name>
</gene>
<proteinExistence type="predicted"/>
<organism evidence="1 2">
    <name type="scientific">Cajanus cajan</name>
    <name type="common">Pigeon pea</name>
    <name type="synonym">Cajanus indicus</name>
    <dbReference type="NCBI Taxonomy" id="3821"/>
    <lineage>
        <taxon>Eukaryota</taxon>
        <taxon>Viridiplantae</taxon>
        <taxon>Streptophyta</taxon>
        <taxon>Embryophyta</taxon>
        <taxon>Tracheophyta</taxon>
        <taxon>Spermatophyta</taxon>
        <taxon>Magnoliopsida</taxon>
        <taxon>eudicotyledons</taxon>
        <taxon>Gunneridae</taxon>
        <taxon>Pentapetalae</taxon>
        <taxon>rosids</taxon>
        <taxon>fabids</taxon>
        <taxon>Fabales</taxon>
        <taxon>Fabaceae</taxon>
        <taxon>Papilionoideae</taxon>
        <taxon>50 kb inversion clade</taxon>
        <taxon>NPAAA clade</taxon>
        <taxon>indigoferoid/millettioid clade</taxon>
        <taxon>Phaseoleae</taxon>
        <taxon>Cajanus</taxon>
    </lineage>
</organism>